<dbReference type="GO" id="GO:0008270">
    <property type="term" value="F:zinc ion binding"/>
    <property type="evidence" value="ECO:0007669"/>
    <property type="project" value="UniProtKB-KW"/>
</dbReference>
<dbReference type="AlphaFoldDB" id="A0A2P5Y6G3"/>
<dbReference type="InterPro" id="IPR040256">
    <property type="entry name" value="At4g02000-like"/>
</dbReference>
<gene>
    <name evidence="3" type="ORF">GOBAR_AA09481</name>
</gene>
<proteinExistence type="predicted"/>
<dbReference type="GO" id="GO:0003676">
    <property type="term" value="F:nucleic acid binding"/>
    <property type="evidence" value="ECO:0007669"/>
    <property type="project" value="InterPro"/>
</dbReference>
<dbReference type="InterPro" id="IPR001878">
    <property type="entry name" value="Znf_CCHC"/>
</dbReference>
<dbReference type="PROSITE" id="PS50158">
    <property type="entry name" value="ZF_CCHC"/>
    <property type="match status" value="1"/>
</dbReference>
<feature type="domain" description="CCHC-type" evidence="2">
    <location>
        <begin position="79"/>
        <end position="93"/>
    </location>
</feature>
<dbReference type="PANTHER" id="PTHR31286">
    <property type="entry name" value="GLYCINE-RICH CELL WALL STRUCTURAL PROTEIN 1.8-LIKE"/>
    <property type="match status" value="1"/>
</dbReference>
<keyword evidence="1" id="KW-0863">Zinc-finger</keyword>
<dbReference type="PANTHER" id="PTHR31286:SF173">
    <property type="entry name" value="DUF4283 DOMAIN-CONTAINING PROTEIN"/>
    <property type="match status" value="1"/>
</dbReference>
<name>A0A2P5Y6G3_GOSBA</name>
<organism evidence="3 4">
    <name type="scientific">Gossypium barbadense</name>
    <name type="common">Sea Island cotton</name>
    <name type="synonym">Hibiscus barbadensis</name>
    <dbReference type="NCBI Taxonomy" id="3634"/>
    <lineage>
        <taxon>Eukaryota</taxon>
        <taxon>Viridiplantae</taxon>
        <taxon>Streptophyta</taxon>
        <taxon>Embryophyta</taxon>
        <taxon>Tracheophyta</taxon>
        <taxon>Spermatophyta</taxon>
        <taxon>Magnoliopsida</taxon>
        <taxon>eudicotyledons</taxon>
        <taxon>Gunneridae</taxon>
        <taxon>Pentapetalae</taxon>
        <taxon>rosids</taxon>
        <taxon>malvids</taxon>
        <taxon>Malvales</taxon>
        <taxon>Malvaceae</taxon>
        <taxon>Malvoideae</taxon>
        <taxon>Gossypium</taxon>
    </lineage>
</organism>
<evidence type="ECO:0000259" key="2">
    <source>
        <dbReference type="PROSITE" id="PS50158"/>
    </source>
</evidence>
<evidence type="ECO:0000256" key="1">
    <source>
        <dbReference type="PROSITE-ProRule" id="PRU00047"/>
    </source>
</evidence>
<evidence type="ECO:0000313" key="4">
    <source>
        <dbReference type="Proteomes" id="UP000239757"/>
    </source>
</evidence>
<keyword evidence="1" id="KW-0862">Zinc</keyword>
<evidence type="ECO:0000313" key="3">
    <source>
        <dbReference type="EMBL" id="PPS11166.1"/>
    </source>
</evidence>
<sequence length="157" mass="17413">MAWIRLPGLMRLLYNRKTLEEIGNFIGRLVKLNYNTNSRSRGRFAQMAVYVNLDKPLIPQILVNGTVQRVQYEALPLICFGCGRYGHIKALCPHFVDNLDHPMEKGGGVGCELGKGYLGLKGRGSGYKGVFVQSGRTEPSGVMVVISKLLAILEFLN</sequence>
<reference evidence="3 4" key="1">
    <citation type="submission" date="2015-01" db="EMBL/GenBank/DDBJ databases">
        <title>Genome of allotetraploid Gossypium barbadense reveals genomic plasticity and fiber elongation in cotton evolution.</title>
        <authorList>
            <person name="Chen X."/>
            <person name="Liu X."/>
            <person name="Zhao B."/>
            <person name="Zheng H."/>
            <person name="Hu Y."/>
            <person name="Lu G."/>
            <person name="Yang C."/>
            <person name="Chen J."/>
            <person name="Shan C."/>
            <person name="Zhang L."/>
            <person name="Zhou Y."/>
            <person name="Wang L."/>
            <person name="Guo W."/>
            <person name="Bai Y."/>
            <person name="Ruan J."/>
            <person name="Shangguan X."/>
            <person name="Mao Y."/>
            <person name="Jiang J."/>
            <person name="Zhu Y."/>
            <person name="Lei J."/>
            <person name="Kang H."/>
            <person name="Chen S."/>
            <person name="He X."/>
            <person name="Wang R."/>
            <person name="Wang Y."/>
            <person name="Chen J."/>
            <person name="Wang L."/>
            <person name="Yu S."/>
            <person name="Wang B."/>
            <person name="Wei J."/>
            <person name="Song S."/>
            <person name="Lu X."/>
            <person name="Gao Z."/>
            <person name="Gu W."/>
            <person name="Deng X."/>
            <person name="Ma D."/>
            <person name="Wang S."/>
            <person name="Liang W."/>
            <person name="Fang L."/>
            <person name="Cai C."/>
            <person name="Zhu X."/>
            <person name="Zhou B."/>
            <person name="Zhang Y."/>
            <person name="Chen Z."/>
            <person name="Xu S."/>
            <person name="Zhu R."/>
            <person name="Wang S."/>
            <person name="Zhang T."/>
            <person name="Zhao G."/>
        </authorList>
    </citation>
    <scope>NUCLEOTIDE SEQUENCE [LARGE SCALE GENOMIC DNA]</scope>
    <source>
        <strain evidence="4">cv. Xinhai21</strain>
        <tissue evidence="3">Leaf</tissue>
    </source>
</reference>
<dbReference type="EMBL" id="KZ663629">
    <property type="protein sequence ID" value="PPS11166.1"/>
    <property type="molecule type" value="Genomic_DNA"/>
</dbReference>
<protein>
    <recommendedName>
        <fullName evidence="2">CCHC-type domain-containing protein</fullName>
    </recommendedName>
</protein>
<dbReference type="SUPFAM" id="SSF57756">
    <property type="entry name" value="Retrovirus zinc finger-like domains"/>
    <property type="match status" value="1"/>
</dbReference>
<dbReference type="InterPro" id="IPR036875">
    <property type="entry name" value="Znf_CCHC_sf"/>
</dbReference>
<dbReference type="Proteomes" id="UP000239757">
    <property type="component" value="Unassembled WGS sequence"/>
</dbReference>
<accession>A0A2P5Y6G3</accession>
<keyword evidence="1" id="KW-0479">Metal-binding</keyword>
<dbReference type="OrthoDB" id="995555at2759"/>